<dbReference type="GO" id="GO:0046872">
    <property type="term" value="F:metal ion binding"/>
    <property type="evidence" value="ECO:0007669"/>
    <property type="project" value="UniProtKB-KW"/>
</dbReference>
<evidence type="ECO:0000256" key="1">
    <source>
        <dbReference type="ARBA" id="ARBA00022723"/>
    </source>
</evidence>
<evidence type="ECO:0000256" key="3">
    <source>
        <dbReference type="ARBA" id="ARBA00022842"/>
    </source>
</evidence>
<accession>A0A2T5GSW5</accession>
<evidence type="ECO:0000313" key="6">
    <source>
        <dbReference type="Proteomes" id="UP000244189"/>
    </source>
</evidence>
<dbReference type="Gene3D" id="1.20.1440.100">
    <property type="entry name" value="SG protein - dephosphorylation function"/>
    <property type="match status" value="1"/>
</dbReference>
<dbReference type="SUPFAM" id="SSF56784">
    <property type="entry name" value="HAD-like"/>
    <property type="match status" value="1"/>
</dbReference>
<keyword evidence="2 5" id="KW-0378">Hydrolase</keyword>
<evidence type="ECO:0000313" key="5">
    <source>
        <dbReference type="EMBL" id="PTQ62396.1"/>
    </source>
</evidence>
<gene>
    <name evidence="5" type="ORF">C8J26_0675</name>
</gene>
<name>A0A2T5GSW5_9SPHN</name>
<dbReference type="Gene3D" id="3.40.50.1000">
    <property type="entry name" value="HAD superfamily/HAD-like"/>
    <property type="match status" value="1"/>
</dbReference>
<keyword evidence="4" id="KW-0812">Transmembrane</keyword>
<evidence type="ECO:0000256" key="4">
    <source>
        <dbReference type="SAM" id="Phobius"/>
    </source>
</evidence>
<dbReference type="Pfam" id="PF12710">
    <property type="entry name" value="HAD"/>
    <property type="match status" value="1"/>
</dbReference>
<evidence type="ECO:0000256" key="2">
    <source>
        <dbReference type="ARBA" id="ARBA00022801"/>
    </source>
</evidence>
<comment type="caution">
    <text evidence="5">The sequence shown here is derived from an EMBL/GenBank/DDBJ whole genome shotgun (WGS) entry which is preliminary data.</text>
</comment>
<keyword evidence="6" id="KW-1185">Reference proteome</keyword>
<dbReference type="NCBIfam" id="TIGR01490">
    <property type="entry name" value="HAD-SF-IB-hyp1"/>
    <property type="match status" value="1"/>
</dbReference>
<dbReference type="AlphaFoldDB" id="A0A2T5GSW5"/>
<protein>
    <submittedName>
        <fullName evidence="5">HAD superfamily hydrolase (TIGR01490 family)</fullName>
    </submittedName>
</protein>
<dbReference type="PANTHER" id="PTHR43344">
    <property type="entry name" value="PHOSPHOSERINE PHOSPHATASE"/>
    <property type="match status" value="1"/>
</dbReference>
<keyword evidence="4" id="KW-1133">Transmembrane helix</keyword>
<keyword evidence="1" id="KW-0479">Metal-binding</keyword>
<dbReference type="Proteomes" id="UP000244189">
    <property type="component" value="Unassembled WGS sequence"/>
</dbReference>
<feature type="transmembrane region" description="Helical" evidence="4">
    <location>
        <begin position="48"/>
        <end position="69"/>
    </location>
</feature>
<dbReference type="InterPro" id="IPR023214">
    <property type="entry name" value="HAD_sf"/>
</dbReference>
<dbReference type="EMBL" id="QAOG01000001">
    <property type="protein sequence ID" value="PTQ62396.1"/>
    <property type="molecule type" value="Genomic_DNA"/>
</dbReference>
<keyword evidence="4" id="KW-0472">Membrane</keyword>
<dbReference type="InterPro" id="IPR036412">
    <property type="entry name" value="HAD-like_sf"/>
</dbReference>
<sequence length="239" mass="26641">MMTEIYPARPSGAPSVRLAIYDMDKTITHMPTWTPFLLHTARTSGAPWRLALVPFAGVAALGYVGRLISRGRLKYVMQRMMLGKRLSPAQERRSAEAFADRVVRDGVFAGARARIEADRAAGYRLVMATASYRFYVEAIAERLGFDAVIGTESLRDADGHLLAGIDGENCYGPAKLRMIEAWMAREGIARQDAHVRFYSDHVSDAPTFDWADEPFAVNAHGPLRLLAKAKGWPMPDWER</sequence>
<dbReference type="PANTHER" id="PTHR43344:SF13">
    <property type="entry name" value="PHOSPHATASE RV3661-RELATED"/>
    <property type="match status" value="1"/>
</dbReference>
<proteinExistence type="predicted"/>
<dbReference type="NCBIfam" id="TIGR01488">
    <property type="entry name" value="HAD-SF-IB"/>
    <property type="match status" value="1"/>
</dbReference>
<dbReference type="InterPro" id="IPR006385">
    <property type="entry name" value="HAD_hydro_SerB1"/>
</dbReference>
<organism evidence="5 6">
    <name type="scientific">Sphingomonas aurantiaca</name>
    <dbReference type="NCBI Taxonomy" id="185949"/>
    <lineage>
        <taxon>Bacteria</taxon>
        <taxon>Pseudomonadati</taxon>
        <taxon>Pseudomonadota</taxon>
        <taxon>Alphaproteobacteria</taxon>
        <taxon>Sphingomonadales</taxon>
        <taxon>Sphingomonadaceae</taxon>
        <taxon>Sphingomonas</taxon>
    </lineage>
</organism>
<reference evidence="5 6" key="1">
    <citation type="submission" date="2018-04" db="EMBL/GenBank/DDBJ databases">
        <title>Genomic Encyclopedia of Type Strains, Phase III (KMG-III): the genomes of soil and plant-associated and newly described type strains.</title>
        <authorList>
            <person name="Whitman W."/>
        </authorList>
    </citation>
    <scope>NUCLEOTIDE SEQUENCE [LARGE SCALE GENOMIC DNA]</scope>
    <source>
        <strain evidence="5 6">MA101b</strain>
    </source>
</reference>
<keyword evidence="3" id="KW-0460">Magnesium</keyword>
<dbReference type="GO" id="GO:0016787">
    <property type="term" value="F:hydrolase activity"/>
    <property type="evidence" value="ECO:0007669"/>
    <property type="project" value="UniProtKB-KW"/>
</dbReference>
<dbReference type="InterPro" id="IPR050582">
    <property type="entry name" value="HAD-like_SerB"/>
</dbReference>
<dbReference type="RefSeq" id="WP_244185132.1">
    <property type="nucleotide sequence ID" value="NZ_QAOG01000001.1"/>
</dbReference>